<feature type="region of interest" description="Disordered" evidence="2">
    <location>
        <begin position="1"/>
        <end position="34"/>
    </location>
</feature>
<dbReference type="PANTHER" id="PTHR31569">
    <property type="entry name" value="SWIM-TYPE DOMAIN-CONTAINING PROTEIN"/>
    <property type="match status" value="1"/>
</dbReference>
<protein>
    <recommendedName>
        <fullName evidence="3">SWIM-type domain-containing protein</fullName>
    </recommendedName>
</protein>
<organism evidence="4 5">
    <name type="scientific">Eumeta variegata</name>
    <name type="common">Bagworm moth</name>
    <name type="synonym">Eumeta japonica</name>
    <dbReference type="NCBI Taxonomy" id="151549"/>
    <lineage>
        <taxon>Eukaryota</taxon>
        <taxon>Metazoa</taxon>
        <taxon>Ecdysozoa</taxon>
        <taxon>Arthropoda</taxon>
        <taxon>Hexapoda</taxon>
        <taxon>Insecta</taxon>
        <taxon>Pterygota</taxon>
        <taxon>Neoptera</taxon>
        <taxon>Endopterygota</taxon>
        <taxon>Lepidoptera</taxon>
        <taxon>Glossata</taxon>
        <taxon>Ditrysia</taxon>
        <taxon>Tineoidea</taxon>
        <taxon>Psychidae</taxon>
        <taxon>Oiketicinae</taxon>
        <taxon>Eumeta</taxon>
    </lineage>
</organism>
<keyword evidence="1" id="KW-0862">Zinc</keyword>
<evidence type="ECO:0000256" key="2">
    <source>
        <dbReference type="SAM" id="MobiDB-lite"/>
    </source>
</evidence>
<dbReference type="InterPro" id="IPR052579">
    <property type="entry name" value="Zinc_finger_SWIM"/>
</dbReference>
<name>A0A4C1YSP8_EUMVA</name>
<sequence>MDKKSKKKTVIKRKSDEPGDCDKKKMVNRPSKVEEEKCEKVEVVNQVVEVPVEQGQQIVHTGQLVEGNFEQPVFVNMKGEPVQLGPNTVILYEQSGNPSNFAFGGMWTMDSSGRIVMAETIYDVKGEPEEENSTFVQNATEVNSQQVEEQTNTYQQYELSSGTAQVDGQQEYEVAIIESQVPTEADRQVQDPSVITTEDQLVATGAGAMRWLNQKYDFVVRKLQHNYDAGVKLLHSPSGCIQCVYLTTPSMQLAFNAVPQFLCIETGIEFNSTIPTVGGGASPSIKHNITLFLAEDGNGKSVIVSAGISMLIGEELSWLLDTFKSCNPAWRQVRCVVADPTKNQQTVRAAFPAAHVTCSVWQAARAAARLCADAVRRDPDAANVAALTVDELAARCKTYSLALLRGEHTHAQLQVLRRGIVGAGGGAAVRLWEAASRAGGGIAKLDNWLEAENYTNILHKGLERLVTKFNTLVRSNMQPDEFVALFFNVANQLEEERRSYALNRLRDTESMKQSPTDTITQYAYNLMSHQTKLAQKCLDDRAGRRNGTAAICKYGTSTQECSCLFSKVFRLPCRHILMLTTELKVKTHIPFEPRWTVQHCLFGCENVTMTTSSNNAGGGGTFMEQVVVEDGQHRTAIQQPQQIHQVGGVRQQYVLAAPGQPATPVSQVIFCGGGVANVAGVAGVNAGTVTAVGGAGAPVITSVLPAGGAVLTPHHHAVHHA</sequence>
<gene>
    <name evidence="4" type="ORF">EVAR_54727_1</name>
</gene>
<dbReference type="STRING" id="151549.A0A4C1YSP8"/>
<dbReference type="OrthoDB" id="124789at2759"/>
<dbReference type="GO" id="GO:0008270">
    <property type="term" value="F:zinc ion binding"/>
    <property type="evidence" value="ECO:0007669"/>
    <property type="project" value="UniProtKB-KW"/>
</dbReference>
<dbReference type="InterPro" id="IPR007527">
    <property type="entry name" value="Znf_SWIM"/>
</dbReference>
<keyword evidence="1" id="KW-0479">Metal-binding</keyword>
<reference evidence="4 5" key="1">
    <citation type="journal article" date="2019" name="Commun. Biol.">
        <title>The bagworm genome reveals a unique fibroin gene that provides high tensile strength.</title>
        <authorList>
            <person name="Kono N."/>
            <person name="Nakamura H."/>
            <person name="Ohtoshi R."/>
            <person name="Tomita M."/>
            <person name="Numata K."/>
            <person name="Arakawa K."/>
        </authorList>
    </citation>
    <scope>NUCLEOTIDE SEQUENCE [LARGE SCALE GENOMIC DNA]</scope>
</reference>
<evidence type="ECO:0000313" key="5">
    <source>
        <dbReference type="Proteomes" id="UP000299102"/>
    </source>
</evidence>
<feature type="domain" description="SWIM-type" evidence="3">
    <location>
        <begin position="546"/>
        <end position="584"/>
    </location>
</feature>
<dbReference type="EMBL" id="BGZK01001327">
    <property type="protein sequence ID" value="GBP77355.1"/>
    <property type="molecule type" value="Genomic_DNA"/>
</dbReference>
<dbReference type="Proteomes" id="UP000299102">
    <property type="component" value="Unassembled WGS sequence"/>
</dbReference>
<dbReference type="Pfam" id="PF21056">
    <property type="entry name" value="ZSWIM1-3_RNaseH-like"/>
    <property type="match status" value="1"/>
</dbReference>
<comment type="caution">
    <text evidence="4">The sequence shown here is derived from an EMBL/GenBank/DDBJ whole genome shotgun (WGS) entry which is preliminary data.</text>
</comment>
<dbReference type="PANTHER" id="PTHR31569:SF4">
    <property type="entry name" value="SWIM-TYPE DOMAIN-CONTAINING PROTEIN"/>
    <property type="match status" value="1"/>
</dbReference>
<dbReference type="AlphaFoldDB" id="A0A4C1YSP8"/>
<evidence type="ECO:0000259" key="3">
    <source>
        <dbReference type="PROSITE" id="PS50966"/>
    </source>
</evidence>
<dbReference type="PROSITE" id="PS50966">
    <property type="entry name" value="ZF_SWIM"/>
    <property type="match status" value="1"/>
</dbReference>
<accession>A0A4C1YSP8</accession>
<keyword evidence="5" id="KW-1185">Reference proteome</keyword>
<feature type="compositionally biased region" description="Basic residues" evidence="2">
    <location>
        <begin position="1"/>
        <end position="12"/>
    </location>
</feature>
<proteinExistence type="predicted"/>
<evidence type="ECO:0000313" key="4">
    <source>
        <dbReference type="EMBL" id="GBP77355.1"/>
    </source>
</evidence>
<evidence type="ECO:0000256" key="1">
    <source>
        <dbReference type="PROSITE-ProRule" id="PRU00325"/>
    </source>
</evidence>
<feature type="compositionally biased region" description="Basic and acidic residues" evidence="2">
    <location>
        <begin position="13"/>
        <end position="34"/>
    </location>
</feature>
<dbReference type="Pfam" id="PF04434">
    <property type="entry name" value="SWIM"/>
    <property type="match status" value="1"/>
</dbReference>
<keyword evidence="1" id="KW-0863">Zinc-finger</keyword>
<dbReference type="InterPro" id="IPR048324">
    <property type="entry name" value="ZSWIM1-3_RNaseH-like"/>
</dbReference>